<evidence type="ECO:0000313" key="7">
    <source>
        <dbReference type="EMBL" id="MFD0889233.1"/>
    </source>
</evidence>
<evidence type="ECO:0000256" key="3">
    <source>
        <dbReference type="ARBA" id="ARBA00022989"/>
    </source>
</evidence>
<name>A0ABW3DZJ4_9ACTN</name>
<accession>A0ABW3DZJ4</accession>
<protein>
    <submittedName>
        <fullName evidence="7">ABC transporter transmembrane domain-containing protein</fullName>
    </submittedName>
</protein>
<comment type="caution">
    <text evidence="7">The sequence shown here is derived from an EMBL/GenBank/DDBJ whole genome shotgun (WGS) entry which is preliminary data.</text>
</comment>
<evidence type="ECO:0000313" key="8">
    <source>
        <dbReference type="Proteomes" id="UP001597024"/>
    </source>
</evidence>
<dbReference type="Gene3D" id="1.20.1560.10">
    <property type="entry name" value="ABC transporter type 1, transmembrane domain"/>
    <property type="match status" value="1"/>
</dbReference>
<evidence type="ECO:0000256" key="4">
    <source>
        <dbReference type="ARBA" id="ARBA00023136"/>
    </source>
</evidence>
<feature type="transmembrane region" description="Helical" evidence="5">
    <location>
        <begin position="21"/>
        <end position="41"/>
    </location>
</feature>
<dbReference type="Proteomes" id="UP001597024">
    <property type="component" value="Unassembled WGS sequence"/>
</dbReference>
<proteinExistence type="predicted"/>
<gene>
    <name evidence="7" type="ORF">ACFQ08_32260</name>
</gene>
<evidence type="ECO:0000256" key="1">
    <source>
        <dbReference type="ARBA" id="ARBA00004651"/>
    </source>
</evidence>
<comment type="subcellular location">
    <subcellularLocation>
        <location evidence="1">Cell membrane</location>
        <topology evidence="1">Multi-pass membrane protein</topology>
    </subcellularLocation>
</comment>
<sequence>MIRMLLRVLGDEYARAMRRTVILMTITAVVEGLSYALLVPVLRALLGGTPADAVPWLVAFGTAVALYAVLRYISDLSGMRVGTTMLRGMYHRLGRHLARLPLGWYNAGRIGEVSALAGRGLLQAMGVAAHLLAPFISALVTPLTIVAVMTAFDWRTGLAALLAAPVVAA</sequence>
<feature type="transmembrane region" description="Helical" evidence="5">
    <location>
        <begin position="131"/>
        <end position="152"/>
    </location>
</feature>
<reference evidence="8" key="1">
    <citation type="journal article" date="2019" name="Int. J. Syst. Evol. Microbiol.">
        <title>The Global Catalogue of Microorganisms (GCM) 10K type strain sequencing project: providing services to taxonomists for standard genome sequencing and annotation.</title>
        <authorList>
            <consortium name="The Broad Institute Genomics Platform"/>
            <consortium name="The Broad Institute Genome Sequencing Center for Infectious Disease"/>
            <person name="Wu L."/>
            <person name="Ma J."/>
        </authorList>
    </citation>
    <scope>NUCLEOTIDE SEQUENCE [LARGE SCALE GENOMIC DNA]</scope>
    <source>
        <strain evidence="8">CCUG 62974</strain>
    </source>
</reference>
<feature type="non-terminal residue" evidence="7">
    <location>
        <position position="169"/>
    </location>
</feature>
<keyword evidence="4 5" id="KW-0472">Membrane</keyword>
<keyword evidence="8" id="KW-1185">Reference proteome</keyword>
<keyword evidence="2 5" id="KW-0812">Transmembrane</keyword>
<dbReference type="SUPFAM" id="SSF90123">
    <property type="entry name" value="ABC transporter transmembrane region"/>
    <property type="match status" value="1"/>
</dbReference>
<evidence type="ECO:0000256" key="2">
    <source>
        <dbReference type="ARBA" id="ARBA00022692"/>
    </source>
</evidence>
<feature type="domain" description="ABC transmembrane type-1" evidence="6">
    <location>
        <begin position="21"/>
        <end position="169"/>
    </location>
</feature>
<dbReference type="InterPro" id="IPR011527">
    <property type="entry name" value="ABC1_TM_dom"/>
</dbReference>
<keyword evidence="3 5" id="KW-1133">Transmembrane helix</keyword>
<feature type="transmembrane region" description="Helical" evidence="5">
    <location>
        <begin position="53"/>
        <end position="70"/>
    </location>
</feature>
<organism evidence="7 8">
    <name type="scientific">Streptosporangium algeriense</name>
    <dbReference type="NCBI Taxonomy" id="1682748"/>
    <lineage>
        <taxon>Bacteria</taxon>
        <taxon>Bacillati</taxon>
        <taxon>Actinomycetota</taxon>
        <taxon>Actinomycetes</taxon>
        <taxon>Streptosporangiales</taxon>
        <taxon>Streptosporangiaceae</taxon>
        <taxon>Streptosporangium</taxon>
    </lineage>
</organism>
<dbReference type="EMBL" id="JBHTHX010001723">
    <property type="protein sequence ID" value="MFD0889233.1"/>
    <property type="molecule type" value="Genomic_DNA"/>
</dbReference>
<evidence type="ECO:0000256" key="5">
    <source>
        <dbReference type="SAM" id="Phobius"/>
    </source>
</evidence>
<evidence type="ECO:0000259" key="6">
    <source>
        <dbReference type="PROSITE" id="PS50929"/>
    </source>
</evidence>
<dbReference type="PROSITE" id="PS50929">
    <property type="entry name" value="ABC_TM1F"/>
    <property type="match status" value="1"/>
</dbReference>
<dbReference type="Pfam" id="PF00664">
    <property type="entry name" value="ABC_membrane"/>
    <property type="match status" value="1"/>
</dbReference>
<dbReference type="InterPro" id="IPR036640">
    <property type="entry name" value="ABC1_TM_sf"/>
</dbReference>